<dbReference type="EMBL" id="VRTS01000002">
    <property type="protein sequence ID" value="TXK65109.1"/>
    <property type="molecule type" value="Genomic_DNA"/>
</dbReference>
<keyword evidence="2" id="KW-1185">Reference proteome</keyword>
<name>A0A5C8KXI6_9GAMM</name>
<accession>A0A5C8KXI6</accession>
<comment type="caution">
    <text evidence="1">The sequence shown here is derived from an EMBL/GenBank/DDBJ whole genome shotgun (WGS) entry which is preliminary data.</text>
</comment>
<evidence type="ECO:0000313" key="1">
    <source>
        <dbReference type="EMBL" id="TXK65109.1"/>
    </source>
</evidence>
<sequence>MALLQASNLEVFSLTVSDGGKWSTSPALSGHAIKRCGKIYMLVGSPNDATIVYVGQTISAIATRFHGGFRAKARYKYQWSVRRGSYQLFVWDLSAYSASRSLLEAVEAELVLGARIAQKGWPKYQTGIHFRHLVDHRGRQIAPRLAIEMMGHFYDHAGTRDDPRDSKALDQERELVISQMEKLILPGS</sequence>
<gene>
    <name evidence="1" type="ORF">FU658_04865</name>
</gene>
<evidence type="ECO:0000313" key="2">
    <source>
        <dbReference type="Proteomes" id="UP000321248"/>
    </source>
</evidence>
<reference evidence="1 2" key="1">
    <citation type="submission" date="2019-08" db="EMBL/GenBank/DDBJ databases">
        <authorList>
            <person name="Karlyshev A.V."/>
        </authorList>
    </citation>
    <scope>NUCLEOTIDE SEQUENCE [LARGE SCALE GENOMIC DNA]</scope>
    <source>
        <strain evidence="1 2">Alg18-2.2</strain>
    </source>
</reference>
<evidence type="ECO:0008006" key="3">
    <source>
        <dbReference type="Google" id="ProtNLM"/>
    </source>
</evidence>
<organism evidence="1 2">
    <name type="scientific">Alkalisalibacterium limincola</name>
    <dbReference type="NCBI Taxonomy" id="2699169"/>
    <lineage>
        <taxon>Bacteria</taxon>
        <taxon>Pseudomonadati</taxon>
        <taxon>Pseudomonadota</taxon>
        <taxon>Gammaproteobacteria</taxon>
        <taxon>Lysobacterales</taxon>
        <taxon>Lysobacteraceae</taxon>
        <taxon>Alkalisalibacterium</taxon>
    </lineage>
</organism>
<dbReference type="Proteomes" id="UP000321248">
    <property type="component" value="Unassembled WGS sequence"/>
</dbReference>
<proteinExistence type="predicted"/>
<dbReference type="RefSeq" id="WP_147891029.1">
    <property type="nucleotide sequence ID" value="NZ_VRTS01000002.1"/>
</dbReference>
<dbReference type="AlphaFoldDB" id="A0A5C8KXI6"/>
<protein>
    <recommendedName>
        <fullName evidence="3">GIY-YIG nuclease family protein</fullName>
    </recommendedName>
</protein>